<gene>
    <name evidence="2" type="ORF">MEDL_57687</name>
</gene>
<feature type="region of interest" description="Disordered" evidence="1">
    <location>
        <begin position="1"/>
        <end position="51"/>
    </location>
</feature>
<proteinExistence type="predicted"/>
<feature type="compositionally biased region" description="Acidic residues" evidence="1">
    <location>
        <begin position="30"/>
        <end position="51"/>
    </location>
</feature>
<feature type="compositionally biased region" description="Basic and acidic residues" evidence="1">
    <location>
        <begin position="1"/>
        <end position="29"/>
    </location>
</feature>
<dbReference type="EMBL" id="CAJPWZ010002782">
    <property type="protein sequence ID" value="CAG2245665.1"/>
    <property type="molecule type" value="Genomic_DNA"/>
</dbReference>
<protein>
    <submittedName>
        <fullName evidence="2">Uncharacterized protein</fullName>
    </submittedName>
</protein>
<accession>A0A8S3UH85</accession>
<dbReference type="OrthoDB" id="10502855at2759"/>
<sequence>MVEKEKDQEKEKEEKEKDQEKEKEEKEKDQEEVEKDVTEENAIVQEEEETHYEEVLPDDSFSYAATLTEELGNPIVQDLLQLKMNTEEGILEFDMSKEDDIKIGHYVAVAYESEWFAGLVTEKLNDTFKINFLKKISTGNDYKWPSKEDTSCHDLTSISLEISTQVKYYNFYSEMYFNVYVHAVVVQVLQGSMSTKVKYYNFYSEMYFNVYVHAVVVQVLQGSMSTQVKCYNFYSEMYFNVYVHAVVVQVLQGSMSTQVKC</sequence>
<dbReference type="Proteomes" id="UP000683360">
    <property type="component" value="Unassembled WGS sequence"/>
</dbReference>
<evidence type="ECO:0000313" key="3">
    <source>
        <dbReference type="Proteomes" id="UP000683360"/>
    </source>
</evidence>
<comment type="caution">
    <text evidence="2">The sequence shown here is derived from an EMBL/GenBank/DDBJ whole genome shotgun (WGS) entry which is preliminary data.</text>
</comment>
<evidence type="ECO:0000256" key="1">
    <source>
        <dbReference type="SAM" id="MobiDB-lite"/>
    </source>
</evidence>
<dbReference type="AlphaFoldDB" id="A0A8S3UH85"/>
<reference evidence="2" key="1">
    <citation type="submission" date="2021-03" db="EMBL/GenBank/DDBJ databases">
        <authorList>
            <person name="Bekaert M."/>
        </authorList>
    </citation>
    <scope>NUCLEOTIDE SEQUENCE</scope>
</reference>
<organism evidence="2 3">
    <name type="scientific">Mytilus edulis</name>
    <name type="common">Blue mussel</name>
    <dbReference type="NCBI Taxonomy" id="6550"/>
    <lineage>
        <taxon>Eukaryota</taxon>
        <taxon>Metazoa</taxon>
        <taxon>Spiralia</taxon>
        <taxon>Lophotrochozoa</taxon>
        <taxon>Mollusca</taxon>
        <taxon>Bivalvia</taxon>
        <taxon>Autobranchia</taxon>
        <taxon>Pteriomorphia</taxon>
        <taxon>Mytilida</taxon>
        <taxon>Mytiloidea</taxon>
        <taxon>Mytilidae</taxon>
        <taxon>Mytilinae</taxon>
        <taxon>Mytilus</taxon>
    </lineage>
</organism>
<keyword evidence="3" id="KW-1185">Reference proteome</keyword>
<name>A0A8S3UH85_MYTED</name>
<evidence type="ECO:0000313" key="2">
    <source>
        <dbReference type="EMBL" id="CAG2245665.1"/>
    </source>
</evidence>